<dbReference type="Gene3D" id="3.20.20.370">
    <property type="entry name" value="Glycoside hydrolase/deacetylase"/>
    <property type="match status" value="1"/>
</dbReference>
<comment type="caution">
    <text evidence="4">The sequence shown here is derived from an EMBL/GenBank/DDBJ whole genome shotgun (WGS) entry which is preliminary data.</text>
</comment>
<keyword evidence="2" id="KW-0732">Signal</keyword>
<dbReference type="GO" id="GO:0005975">
    <property type="term" value="P:carbohydrate metabolic process"/>
    <property type="evidence" value="ECO:0007669"/>
    <property type="project" value="InterPro"/>
</dbReference>
<dbReference type="GO" id="GO:0016810">
    <property type="term" value="F:hydrolase activity, acting on carbon-nitrogen (but not peptide) bonds"/>
    <property type="evidence" value="ECO:0007669"/>
    <property type="project" value="InterPro"/>
</dbReference>
<dbReference type="InterPro" id="IPR011330">
    <property type="entry name" value="Glyco_hydro/deAcase_b/a-brl"/>
</dbReference>
<sequence length="286" mass="33033">MAGKKTVNKLFNIIPISVLLLLIIMGKSATKNISLKTTSLINKEKLIPILMYHHVGAENVETNKITITNKRFEEDIKYLKDNGYTAISFRELIDYKNKGTSLPEKPIIITFDDGLDDNYIYAYPILKKNNMKATIFAIGSRIGIKNYNNDPRYSYFTWEEAKEMYESGIMDIQPHSYDLHYYKENSHHGEGVLPMASEDEKTHYDRFSKDTEKVKKLIKAKVGCESYVYAYPYGKYNSTNEEVLKDLNFKVTLTTKSKYADISNGLYALKRINVPSHKKLNELLKF</sequence>
<dbReference type="PANTHER" id="PTHR34216">
    <property type="match status" value="1"/>
</dbReference>
<dbReference type="Pfam" id="PF01522">
    <property type="entry name" value="Polysacc_deac_1"/>
    <property type="match status" value="1"/>
</dbReference>
<evidence type="ECO:0000259" key="3">
    <source>
        <dbReference type="PROSITE" id="PS51677"/>
    </source>
</evidence>
<keyword evidence="5" id="KW-1185">Reference proteome</keyword>
<evidence type="ECO:0000313" key="5">
    <source>
        <dbReference type="Proteomes" id="UP001108123"/>
    </source>
</evidence>
<name>A0A9Q4FMQ1_9FIRM</name>
<dbReference type="SUPFAM" id="SSF88713">
    <property type="entry name" value="Glycoside hydrolase/deacetylase"/>
    <property type="match status" value="1"/>
</dbReference>
<gene>
    <name evidence="4" type="ORF">L0P62_11130</name>
</gene>
<dbReference type="InterPro" id="IPR002509">
    <property type="entry name" value="NODB_dom"/>
</dbReference>
<dbReference type="InterPro" id="IPR051398">
    <property type="entry name" value="Polysacch_Deacetylase"/>
</dbReference>
<proteinExistence type="predicted"/>
<organism evidence="4 5">
    <name type="scientific">Anaerosalibacter bizertensis</name>
    <dbReference type="NCBI Taxonomy" id="932217"/>
    <lineage>
        <taxon>Bacteria</taxon>
        <taxon>Bacillati</taxon>
        <taxon>Bacillota</taxon>
        <taxon>Tissierellia</taxon>
        <taxon>Tissierellales</taxon>
        <taxon>Sporanaerobacteraceae</taxon>
        <taxon>Anaerosalibacter</taxon>
    </lineage>
</organism>
<protein>
    <submittedName>
        <fullName evidence="4">Polysaccharide deacetylase family protein</fullName>
    </submittedName>
</protein>
<dbReference type="PANTHER" id="PTHR34216:SF3">
    <property type="entry name" value="POLY-BETA-1,6-N-ACETYL-D-GLUCOSAMINE N-DEACETYLASE"/>
    <property type="match status" value="1"/>
</dbReference>
<evidence type="ECO:0000256" key="2">
    <source>
        <dbReference type="ARBA" id="ARBA00022729"/>
    </source>
</evidence>
<dbReference type="EMBL" id="JAKNID010000077">
    <property type="protein sequence ID" value="MCG4566002.1"/>
    <property type="molecule type" value="Genomic_DNA"/>
</dbReference>
<accession>A0A9Q4FMQ1</accession>
<reference evidence="4" key="1">
    <citation type="submission" date="2022-01" db="EMBL/GenBank/DDBJ databases">
        <title>Collection of gut derived symbiotic bacterial strains cultured from healthy donors.</title>
        <authorList>
            <person name="Lin H."/>
            <person name="Kohout C."/>
            <person name="Waligurski E."/>
            <person name="Pamer E.G."/>
        </authorList>
    </citation>
    <scope>NUCLEOTIDE SEQUENCE</scope>
    <source>
        <strain evidence="4">MSK.14.39</strain>
    </source>
</reference>
<evidence type="ECO:0000313" key="4">
    <source>
        <dbReference type="EMBL" id="MCG4566002.1"/>
    </source>
</evidence>
<dbReference type="AlphaFoldDB" id="A0A9Q4FMQ1"/>
<feature type="domain" description="NodB homology" evidence="3">
    <location>
        <begin position="105"/>
        <end position="286"/>
    </location>
</feature>
<comment type="subcellular location">
    <subcellularLocation>
        <location evidence="1">Secreted</location>
    </subcellularLocation>
</comment>
<dbReference type="GO" id="GO:0005576">
    <property type="term" value="C:extracellular region"/>
    <property type="evidence" value="ECO:0007669"/>
    <property type="project" value="UniProtKB-SubCell"/>
</dbReference>
<dbReference type="RefSeq" id="WP_237915515.1">
    <property type="nucleotide sequence ID" value="NZ_JAKNID010000077.1"/>
</dbReference>
<dbReference type="PROSITE" id="PS51677">
    <property type="entry name" value="NODB"/>
    <property type="match status" value="1"/>
</dbReference>
<dbReference type="Proteomes" id="UP001108123">
    <property type="component" value="Unassembled WGS sequence"/>
</dbReference>
<evidence type="ECO:0000256" key="1">
    <source>
        <dbReference type="ARBA" id="ARBA00004613"/>
    </source>
</evidence>
<dbReference type="CDD" id="cd10969">
    <property type="entry name" value="CE4_Ecf1_like_5s"/>
    <property type="match status" value="1"/>
</dbReference>